<accession>A0A377R478</accession>
<organism evidence="2 3">
    <name type="scientific">Kingella potus</name>
    <dbReference type="NCBI Taxonomy" id="265175"/>
    <lineage>
        <taxon>Bacteria</taxon>
        <taxon>Pseudomonadati</taxon>
        <taxon>Pseudomonadota</taxon>
        <taxon>Betaproteobacteria</taxon>
        <taxon>Neisseriales</taxon>
        <taxon>Neisseriaceae</taxon>
        <taxon>Kingella</taxon>
    </lineage>
</organism>
<reference evidence="2 3" key="1">
    <citation type="submission" date="2018-06" db="EMBL/GenBank/DDBJ databases">
        <authorList>
            <consortium name="Pathogen Informatics"/>
            <person name="Doyle S."/>
        </authorList>
    </citation>
    <scope>NUCLEOTIDE SEQUENCE [LARGE SCALE GENOMIC DNA]</scope>
    <source>
        <strain evidence="2 3">NCTC13336</strain>
    </source>
</reference>
<dbReference type="EMBL" id="UGJJ01000002">
    <property type="protein sequence ID" value="STR02782.1"/>
    <property type="molecule type" value="Genomic_DNA"/>
</dbReference>
<proteinExistence type="predicted"/>
<protein>
    <submittedName>
        <fullName evidence="2">Uncharacterized protein</fullName>
    </submittedName>
</protein>
<sequence>MKKALIPLLLCTLAATAAAKQYATGADDETDGMIDIKGSRFKLLAVNYHNGHQCELEGRIKNGSWHDGRGCVVRFQFSGKNKDKLDISGDDGCRSYCGAKGSFDGTYTAIPALCTAPGSKAAEKRYQAAYRAKRYAQALETKRQYADQCGRFTAYTLRIKTYNDLADSYKHTGDKAACRQSLAEIATWFEQEIPSTYLADKDFRREQKRYEANQKACAE</sequence>
<dbReference type="Proteomes" id="UP000254293">
    <property type="component" value="Unassembled WGS sequence"/>
</dbReference>
<keyword evidence="1" id="KW-0732">Signal</keyword>
<name>A0A377R478_9NEIS</name>
<feature type="signal peptide" evidence="1">
    <location>
        <begin position="1"/>
        <end position="19"/>
    </location>
</feature>
<gene>
    <name evidence="2" type="ORF">NCTC13336_01662</name>
</gene>
<evidence type="ECO:0000313" key="2">
    <source>
        <dbReference type="EMBL" id="STR02782.1"/>
    </source>
</evidence>
<evidence type="ECO:0000313" key="3">
    <source>
        <dbReference type="Proteomes" id="UP000254293"/>
    </source>
</evidence>
<dbReference type="OrthoDB" id="6938654at2"/>
<keyword evidence="3" id="KW-1185">Reference proteome</keyword>
<evidence type="ECO:0000256" key="1">
    <source>
        <dbReference type="SAM" id="SignalP"/>
    </source>
</evidence>
<dbReference type="AlphaFoldDB" id="A0A377R478"/>
<dbReference type="RefSeq" id="WP_115308670.1">
    <property type="nucleotide sequence ID" value="NZ_CP091516.1"/>
</dbReference>
<feature type="chain" id="PRO_5016746757" evidence="1">
    <location>
        <begin position="20"/>
        <end position="219"/>
    </location>
</feature>